<evidence type="ECO:0000256" key="1">
    <source>
        <dbReference type="SAM" id="SignalP"/>
    </source>
</evidence>
<sequence>MKKMLLATGAVGTAILSAGGAYYAVTQTAESQAKAAVERFQASLPEGATISYSAMEVDAARQGVTLSDLEIALPNDDRLKAASLFLGGVATDSAGAPETIAALEATELTIDHDGSNVMLAKAEISDLDVNSLEAIRAGAPDAFPALGEAKLTGFVVSETNGAELLASAVYIHDLGDLKADVINVWDLEIIVPHRGDVIEPVFMQNNVVTSPVAPDLLPKRFRLDEGSFKDIDFGALRALQESDDPARLVDALIEDKLPKITVTGMEIHEDDAQSFGAELLLFDVTSARPGGFDLIAELRGASIKTEHPRLADLRRQVPDMDQMGFSFRTAQSYLPGEQQFDIRDFSFSVDKLLAFKTQISIGGVPDLKTAGEIEQIRDPRLQAMTLSGWSFEITDKGVLDRAAAKRAEMTRAPDAAAARARMAQDLRRDIQRRGKPDQYGVLADFIEQGGTLRVTAELEQPLPLVEMIFMGMLDRASMAERLDLRFSLSGN</sequence>
<comment type="caution">
    <text evidence="2">The sequence shown here is derived from an EMBL/GenBank/DDBJ whole genome shotgun (WGS) entry which is preliminary data.</text>
</comment>
<evidence type="ECO:0008006" key="4">
    <source>
        <dbReference type="Google" id="ProtNLM"/>
    </source>
</evidence>
<reference evidence="2 3" key="1">
    <citation type="journal article" date="2020" name="Microorganisms">
        <title>Osmotic Adaptation and Compatible Solute Biosynthesis of Phototrophic Bacteria as Revealed from Genome Analyses.</title>
        <authorList>
            <person name="Imhoff J.F."/>
            <person name="Rahn T."/>
            <person name="Kunzel S."/>
            <person name="Keller A."/>
            <person name="Neulinger S.C."/>
        </authorList>
    </citation>
    <scope>NUCLEOTIDE SEQUENCE [LARGE SCALE GENOMIC DNA]</scope>
    <source>
        <strain evidence="2 3">DSM 9895</strain>
    </source>
</reference>
<keyword evidence="3" id="KW-1185">Reference proteome</keyword>
<dbReference type="RefSeq" id="WP_200339457.1">
    <property type="nucleotide sequence ID" value="NZ_NRRL01000006.1"/>
</dbReference>
<evidence type="ECO:0000313" key="3">
    <source>
        <dbReference type="Proteomes" id="UP001296873"/>
    </source>
</evidence>
<protein>
    <recommendedName>
        <fullName evidence="4">DUF945 domain-containing protein</fullName>
    </recommendedName>
</protein>
<dbReference type="EMBL" id="NRRL01000006">
    <property type="protein sequence ID" value="MBK1667387.1"/>
    <property type="molecule type" value="Genomic_DNA"/>
</dbReference>
<evidence type="ECO:0000313" key="2">
    <source>
        <dbReference type="EMBL" id="MBK1667387.1"/>
    </source>
</evidence>
<keyword evidence="1" id="KW-0732">Signal</keyword>
<accession>A0ABS1DBT5</accession>
<dbReference type="Proteomes" id="UP001296873">
    <property type="component" value="Unassembled WGS sequence"/>
</dbReference>
<proteinExistence type="predicted"/>
<feature type="signal peptide" evidence="1">
    <location>
        <begin position="1"/>
        <end position="23"/>
    </location>
</feature>
<name>A0ABS1DBT5_9PROT</name>
<gene>
    <name evidence="2" type="ORF">CKO28_05005</name>
</gene>
<feature type="chain" id="PRO_5047407161" description="DUF945 domain-containing protein" evidence="1">
    <location>
        <begin position="24"/>
        <end position="491"/>
    </location>
</feature>
<organism evidence="2 3">
    <name type="scientific">Rhodovibrio sodomensis</name>
    <dbReference type="NCBI Taxonomy" id="1088"/>
    <lineage>
        <taxon>Bacteria</taxon>
        <taxon>Pseudomonadati</taxon>
        <taxon>Pseudomonadota</taxon>
        <taxon>Alphaproteobacteria</taxon>
        <taxon>Rhodospirillales</taxon>
        <taxon>Rhodovibrionaceae</taxon>
        <taxon>Rhodovibrio</taxon>
    </lineage>
</organism>